<dbReference type="SMART" id="SM01126">
    <property type="entry name" value="DDE_Tnp_IS1595"/>
    <property type="match status" value="1"/>
</dbReference>
<sequence length="209" mass="23942">MQSVWQASRLGERTEHQRLERFVLGVPVYRLARASCAYGEHWREPFEGCLECDETTFAGAKKGKRGRGAAGKVMLLGILKRNGEVKVFAVKARSGQRLIRLVCMHTRPGSLYYSDSWQAYASLAVRGDRIVVRKEGGRPKGRAHINGIEGFWSDAKHWLYPYRGVPRRFFHLYPGEVCYRFNHRAEDLVPLVLQLMKRLDYATLRSLSG</sequence>
<protein>
    <submittedName>
        <fullName evidence="2">IS1595 family transposase</fullName>
    </submittedName>
</protein>
<dbReference type="InterPro" id="IPR024445">
    <property type="entry name" value="Tnp_ISXO2-like"/>
</dbReference>
<dbReference type="NCBIfam" id="NF033547">
    <property type="entry name" value="transpos_IS1595"/>
    <property type="match status" value="1"/>
</dbReference>
<dbReference type="InParanoid" id="A0A5C7EQT2"/>
<keyword evidence="3" id="KW-1185">Reference proteome</keyword>
<gene>
    <name evidence="2" type="ORF">FR698_16710</name>
</gene>
<accession>A0A5C7EQT2</accession>
<feature type="domain" description="ISXO2-like transposase" evidence="1">
    <location>
        <begin position="45"/>
        <end position="182"/>
    </location>
</feature>
<dbReference type="EMBL" id="VPFL01000055">
    <property type="protein sequence ID" value="TXF09204.1"/>
    <property type="molecule type" value="Genomic_DNA"/>
</dbReference>
<evidence type="ECO:0000313" key="2">
    <source>
        <dbReference type="EMBL" id="TXF09204.1"/>
    </source>
</evidence>
<dbReference type="Pfam" id="PF12762">
    <property type="entry name" value="DDE_Tnp_IS1595"/>
    <property type="match status" value="1"/>
</dbReference>
<evidence type="ECO:0000259" key="1">
    <source>
        <dbReference type="SMART" id="SM01126"/>
    </source>
</evidence>
<dbReference type="OrthoDB" id="271821at2"/>
<dbReference type="Proteomes" id="UP000321201">
    <property type="component" value="Unassembled WGS sequence"/>
</dbReference>
<organism evidence="2 3">
    <name type="scientific">Pelomicrobium methylotrophicum</name>
    <dbReference type="NCBI Taxonomy" id="2602750"/>
    <lineage>
        <taxon>Bacteria</taxon>
        <taxon>Pseudomonadati</taxon>
        <taxon>Pseudomonadota</taxon>
        <taxon>Hydrogenophilia</taxon>
        <taxon>Hydrogenophilia incertae sedis</taxon>
        <taxon>Pelomicrobium</taxon>
    </lineage>
</organism>
<dbReference type="AlphaFoldDB" id="A0A5C7EQT2"/>
<evidence type="ECO:0000313" key="3">
    <source>
        <dbReference type="Proteomes" id="UP000321201"/>
    </source>
</evidence>
<name>A0A5C7EQT2_9PROT</name>
<dbReference type="PANTHER" id="PTHR47163">
    <property type="entry name" value="DDE_TNP_IS1595 DOMAIN-CONTAINING PROTEIN"/>
    <property type="match status" value="1"/>
</dbReference>
<proteinExistence type="predicted"/>
<comment type="caution">
    <text evidence="2">The sequence shown here is derived from an EMBL/GenBank/DDBJ whole genome shotgun (WGS) entry which is preliminary data.</text>
</comment>
<reference evidence="2 3" key="1">
    <citation type="submission" date="2019-08" db="EMBL/GenBank/DDBJ databases">
        <title>Pelomicrobium methylotrophicum gen. nov., sp. nov. a moderately thermophilic, facultatively anaerobic, lithoautotrophic and methylotrophic bacterium isolated from a terrestrial mud volcano.</title>
        <authorList>
            <person name="Slobodkina G.B."/>
            <person name="Merkel A.Y."/>
            <person name="Slobodkin A.I."/>
        </authorList>
    </citation>
    <scope>NUCLEOTIDE SEQUENCE [LARGE SCALE GENOMIC DNA]</scope>
    <source>
        <strain evidence="2 3">SM250</strain>
    </source>
</reference>
<dbReference type="InterPro" id="IPR053164">
    <property type="entry name" value="IS1016-like_transposase"/>
</dbReference>
<dbReference type="PANTHER" id="PTHR47163:SF2">
    <property type="entry name" value="SI:DKEY-17M8.2"/>
    <property type="match status" value="1"/>
</dbReference>